<evidence type="ECO:0000313" key="4">
    <source>
        <dbReference type="EMBL" id="MDT2369633.1"/>
    </source>
</evidence>
<dbReference type="AlphaFoldDB" id="A0A1A6Z595"/>
<dbReference type="EMBL" id="WEFP01000001">
    <property type="protein sequence ID" value="KAB7576811.1"/>
    <property type="molecule type" value="Genomic_DNA"/>
</dbReference>
<evidence type="ECO:0000313" key="6">
    <source>
        <dbReference type="EMBL" id="PZM56192.1"/>
    </source>
</evidence>
<dbReference type="InterPro" id="IPR027860">
    <property type="entry name" value="DUF4429"/>
</dbReference>
<dbReference type="RefSeq" id="WP_002303013.1">
    <property type="nucleotide sequence ID" value="NZ_AP022341.1"/>
</dbReference>
<dbReference type="Proteomes" id="UP001260956">
    <property type="component" value="Unassembled WGS sequence"/>
</dbReference>
<evidence type="ECO:0000313" key="5">
    <source>
        <dbReference type="EMBL" id="OOL82953.1"/>
    </source>
</evidence>
<reference evidence="3 11" key="4">
    <citation type="submission" date="2019-10" db="EMBL/GenBank/DDBJ databases">
        <title>Evolutionary dynamics of vancomycin-resistant Enterococcus faecium during gastrointestinal tract colonization and bloodstream infection in immunocompromised pediatric patients.</title>
        <authorList>
            <person name="Chilambi G.S."/>
            <person name="Nordstrom H.R."/>
            <person name="Evans D.R."/>
            <person name="Ferrolino J."/>
            <person name="Hayden R.T."/>
            <person name="Maron G.M."/>
            <person name="Vo A.N."/>
            <person name="Gilmore M.S."/>
            <person name="Wolf J."/>
            <person name="Rosch J.W."/>
            <person name="Van Tyne D."/>
        </authorList>
    </citation>
    <scope>NUCLEOTIDE SEQUENCE [LARGE SCALE GENOMIC DNA]</scope>
    <source>
        <strain evidence="3 11">VRECG27</strain>
    </source>
</reference>
<accession>A0A1A6Z595</accession>
<dbReference type="Proteomes" id="UP000183509">
    <property type="component" value="Unassembled WGS sequence"/>
</dbReference>
<dbReference type="EMBL" id="FKLM01000004">
    <property type="protein sequence ID" value="SAY72072.1"/>
    <property type="molecule type" value="Genomic_DNA"/>
</dbReference>
<organism evidence="5 9">
    <name type="scientific">Enterococcus faecium</name>
    <name type="common">Streptococcus faecium</name>
    <dbReference type="NCBI Taxonomy" id="1352"/>
    <lineage>
        <taxon>Bacteria</taxon>
        <taxon>Bacillati</taxon>
        <taxon>Bacillota</taxon>
        <taxon>Bacilli</taxon>
        <taxon>Lactobacillales</taxon>
        <taxon>Enterococcaceae</taxon>
        <taxon>Enterococcus</taxon>
    </lineage>
</organism>
<evidence type="ECO:0000313" key="3">
    <source>
        <dbReference type="EMBL" id="KAB7576811.1"/>
    </source>
</evidence>
<evidence type="ECO:0000313" key="8">
    <source>
        <dbReference type="Proteomes" id="UP000183509"/>
    </source>
</evidence>
<dbReference type="Pfam" id="PF09851">
    <property type="entry name" value="SHOCT"/>
    <property type="match status" value="1"/>
</dbReference>
<dbReference type="Proteomes" id="UP000191171">
    <property type="component" value="Unassembled WGS sequence"/>
</dbReference>
<evidence type="ECO:0000259" key="2">
    <source>
        <dbReference type="Pfam" id="PF14472"/>
    </source>
</evidence>
<comment type="caution">
    <text evidence="5">The sequence shown here is derived from an EMBL/GenBank/DDBJ whole genome shotgun (WGS) entry which is preliminary data.</text>
</comment>
<name>A0A1A6Z595_ENTFC</name>
<protein>
    <submittedName>
        <fullName evidence="3">DUF4429 domain-containing protein</fullName>
    </submittedName>
</protein>
<dbReference type="Proteomes" id="UP000249070">
    <property type="component" value="Unassembled WGS sequence"/>
</dbReference>
<dbReference type="STRING" id="1352.AL014_08240"/>
<dbReference type="EMBL" id="JARPTX010000013">
    <property type="protein sequence ID" value="MDT2369633.1"/>
    <property type="molecule type" value="Genomic_DNA"/>
</dbReference>
<feature type="domain" description="SHOCT" evidence="1">
    <location>
        <begin position="124"/>
        <end position="151"/>
    </location>
</feature>
<evidence type="ECO:0000313" key="11">
    <source>
        <dbReference type="Proteomes" id="UP000469871"/>
    </source>
</evidence>
<sequence length="153" mass="17377">MEKEILIKSPGKTLIKVTDDSISIIRKGFINLVNQGIKGEKTIPFKNISAVQLKKPGMSNGYIQFTLLGGNESRGGILAATKDENTVMFTKKYWNEMENLKKYIEKQQSILDNNSKETQISSADEIKKYKELLDEGIINQEEFDFKKKELLGL</sequence>
<reference evidence="4" key="5">
    <citation type="submission" date="2023-03" db="EMBL/GenBank/DDBJ databases">
        <authorList>
            <person name="Shen W."/>
            <person name="Cai J."/>
        </authorList>
    </citation>
    <scope>NUCLEOTIDE SEQUENCE</scope>
    <source>
        <strain evidence="4">B1010-2</strain>
    </source>
</reference>
<gene>
    <name evidence="5" type="ORF">B1P95_06690</name>
    <name evidence="6" type="ORF">DKP91_05230</name>
    <name evidence="7" type="ORF">DTPHA_600337</name>
    <name evidence="3" type="ORF">GBM73_05570</name>
    <name evidence="4" type="ORF">P6Z85_05600</name>
</gene>
<feature type="domain" description="DUF4429" evidence="2">
    <location>
        <begin position="20"/>
        <end position="102"/>
    </location>
</feature>
<evidence type="ECO:0000313" key="10">
    <source>
        <dbReference type="Proteomes" id="UP000249070"/>
    </source>
</evidence>
<dbReference type="EMBL" id="QHGU01000018">
    <property type="protein sequence ID" value="PZM56192.1"/>
    <property type="molecule type" value="Genomic_DNA"/>
</dbReference>
<evidence type="ECO:0000259" key="1">
    <source>
        <dbReference type="Pfam" id="PF09851"/>
    </source>
</evidence>
<evidence type="ECO:0000313" key="7">
    <source>
        <dbReference type="EMBL" id="SAY72072.1"/>
    </source>
</evidence>
<proteinExistence type="predicted"/>
<reference evidence="5 9" key="2">
    <citation type="submission" date="2017-02" db="EMBL/GenBank/DDBJ databases">
        <title>Clonality and virulence of isolates of VRE in Hematopoietic Stem Cell Transplanted (HSCT) patients.</title>
        <authorList>
            <person name="Marchi A.P."/>
            <person name="Martins R.C."/>
            <person name="Marie S.K."/>
            <person name="Levin A.S."/>
            <person name="Costa S.F."/>
        </authorList>
    </citation>
    <scope>NUCLEOTIDE SEQUENCE [LARGE SCALE GENOMIC DNA]</scope>
    <source>
        <strain evidence="5 9">LIM1759</strain>
    </source>
</reference>
<dbReference type="Pfam" id="PF14472">
    <property type="entry name" value="DUF4429"/>
    <property type="match status" value="1"/>
</dbReference>
<evidence type="ECO:0000313" key="9">
    <source>
        <dbReference type="Proteomes" id="UP000191171"/>
    </source>
</evidence>
<dbReference type="EMBL" id="MVGJ01000030">
    <property type="protein sequence ID" value="OOL82953.1"/>
    <property type="molecule type" value="Genomic_DNA"/>
</dbReference>
<dbReference type="Proteomes" id="UP000469871">
    <property type="component" value="Unassembled WGS sequence"/>
</dbReference>
<dbReference type="InterPro" id="IPR018649">
    <property type="entry name" value="SHOCT"/>
</dbReference>
<reference evidence="7 8" key="1">
    <citation type="submission" date="2016-04" db="EMBL/GenBank/DDBJ databases">
        <authorList>
            <person name="Millard A."/>
        </authorList>
    </citation>
    <scope>NUCLEOTIDE SEQUENCE [LARGE SCALE GENOMIC DNA]</scope>
    <source>
        <strain evidence="7">Isolate 22</strain>
    </source>
</reference>
<reference evidence="6 10" key="3">
    <citation type="submission" date="2018-05" db="EMBL/GenBank/DDBJ databases">
        <title>Vancomycin-resistant Enterococcus faecium strain from Chelyabinsk, Russia.</title>
        <authorList>
            <person name="Gostev V."/>
            <person name="Goncharov A."/>
            <person name="Kolodzhieva V."/>
            <person name="Suvorov A."/>
            <person name="Sidorenko S."/>
            <person name="Zueva L."/>
        </authorList>
    </citation>
    <scope>NUCLEOTIDE SEQUENCE [LARGE SCALE GENOMIC DNA]</scope>
    <source>
        <strain evidence="6 10">20</strain>
    </source>
</reference>